<accession>A0AAX3K5W4</accession>
<name>A0AAX3K5W4_9FIRM</name>
<dbReference type="InterPro" id="IPR035897">
    <property type="entry name" value="Toll_tir_struct_dom_sf"/>
</dbReference>
<protein>
    <submittedName>
        <fullName evidence="1">Toll/interleukin-1 receptor domain-containing protein</fullName>
    </submittedName>
</protein>
<evidence type="ECO:0000313" key="1">
    <source>
        <dbReference type="EMBL" id="WBB30603.1"/>
    </source>
</evidence>
<dbReference type="EMBL" id="CP101412">
    <property type="protein sequence ID" value="WBB30603.1"/>
    <property type="molecule type" value="Genomic_DNA"/>
</dbReference>
<dbReference type="RefSeq" id="WP_269755077.1">
    <property type="nucleotide sequence ID" value="NZ_CP101412.1"/>
</dbReference>
<dbReference type="Proteomes" id="UP001210690">
    <property type="component" value="Chromosome"/>
</dbReference>
<sequence>MILTNEFLRKESIKRDINNASETRILNENYAVFSKKESYDLFISHSFLDKKLILTLIDLFNNAGYSVYVDWINDKTLDRNNVSPKMAKVIKNRISDCKGLSYIATGNIINSKWCPWELGLADGMLNGRSCILPVMEETGTFKGLEYLGLYPYIEYGKISGENTYEFWVIDQGDSSRYASLRRWLNGATLEKH</sequence>
<reference evidence="1" key="1">
    <citation type="submission" date="2022-07" db="EMBL/GenBank/DDBJ databases">
        <title>Parvimonas micra travels from the subgingival sulcus of the human oral cavity to the colorectal adenocarcinoma.</title>
        <authorList>
            <person name="Conde-Perez K."/>
            <person name="Buetas E."/>
            <person name="Aja-Macaya P."/>
            <person name="Martin-De Arribas E."/>
            <person name="Iglesias-Corras I."/>
            <person name="Trigo-Tasende N."/>
            <person name="Nasser-Ali M."/>
            <person name="Estevez L.S."/>
            <person name="Rumbo-Feal S."/>
            <person name="Otero-Alen B."/>
            <person name="Noguera J.F."/>
            <person name="Concha A."/>
            <person name="Pardinas-Lopez S."/>
            <person name="Carda-Dieguez M."/>
            <person name="Gomez-Randulfe I."/>
            <person name="Martinez-Lago N."/>
            <person name="Ladra S."/>
            <person name="Aparicio L.A."/>
            <person name="Bou G."/>
            <person name="Mira A."/>
            <person name="Vallejo J.A."/>
            <person name="Poza M."/>
        </authorList>
    </citation>
    <scope>NUCLEOTIDE SEQUENCE</scope>
    <source>
        <strain evidence="1">PM102KC-G-1</strain>
    </source>
</reference>
<dbReference type="Gene3D" id="3.40.50.10140">
    <property type="entry name" value="Toll/interleukin-1 receptor homology (TIR) domain"/>
    <property type="match status" value="1"/>
</dbReference>
<evidence type="ECO:0000313" key="2">
    <source>
        <dbReference type="Proteomes" id="UP001210690"/>
    </source>
</evidence>
<keyword evidence="1" id="KW-0675">Receptor</keyword>
<organism evidence="1 2">
    <name type="scientific">Parvimonas micra</name>
    <dbReference type="NCBI Taxonomy" id="33033"/>
    <lineage>
        <taxon>Bacteria</taxon>
        <taxon>Bacillati</taxon>
        <taxon>Bacillota</taxon>
        <taxon>Tissierellia</taxon>
        <taxon>Tissierellales</taxon>
        <taxon>Peptoniphilaceae</taxon>
        <taxon>Parvimonas</taxon>
    </lineage>
</organism>
<proteinExistence type="predicted"/>
<gene>
    <name evidence="1" type="ORF">NM222_06440</name>
</gene>
<dbReference type="SUPFAM" id="SSF52200">
    <property type="entry name" value="Toll/Interleukin receptor TIR domain"/>
    <property type="match status" value="1"/>
</dbReference>
<dbReference type="AlphaFoldDB" id="A0AAX3K5W4"/>